<dbReference type="GeneID" id="105361606"/>
<feature type="domain" description="Malonyl-CoA:ACP transacylase (MAT)" evidence="1">
    <location>
        <begin position="1"/>
        <end position="245"/>
    </location>
</feature>
<protein>
    <submittedName>
        <fullName evidence="3">Probable malonyl-CoA-acyl carrier protein transacylase, mitochondrial</fullName>
    </submittedName>
</protein>
<evidence type="ECO:0000313" key="2">
    <source>
        <dbReference type="Proteomes" id="UP000695007"/>
    </source>
</evidence>
<dbReference type="InterPro" id="IPR001227">
    <property type="entry name" value="Ac_transferase_dom_sf"/>
</dbReference>
<reference evidence="3" key="1">
    <citation type="submission" date="2025-08" db="UniProtKB">
        <authorList>
            <consortium name="RefSeq"/>
        </authorList>
    </citation>
    <scope>IDENTIFICATION</scope>
</reference>
<evidence type="ECO:0000259" key="1">
    <source>
        <dbReference type="SMART" id="SM00827"/>
    </source>
</evidence>
<gene>
    <name evidence="3" type="primary">LOC105361606</name>
</gene>
<dbReference type="Gene3D" id="3.40.366.10">
    <property type="entry name" value="Malonyl-Coenzyme A Acyl Carrier Protein, domain 2"/>
    <property type="match status" value="1"/>
</dbReference>
<dbReference type="Proteomes" id="UP000695007">
    <property type="component" value="Unplaced"/>
</dbReference>
<dbReference type="SMART" id="SM00827">
    <property type="entry name" value="PKS_AT"/>
    <property type="match status" value="1"/>
</dbReference>
<dbReference type="SUPFAM" id="SSF52151">
    <property type="entry name" value="FabD/lysophospholipase-like"/>
    <property type="match status" value="1"/>
</dbReference>
<dbReference type="KEGG" id="csol:105361606"/>
<dbReference type="GO" id="GO:0016740">
    <property type="term" value="F:transferase activity"/>
    <property type="evidence" value="ECO:0007669"/>
    <property type="project" value="InterPro"/>
</dbReference>
<dbReference type="Gene3D" id="3.30.70.250">
    <property type="entry name" value="Malonyl-CoA ACP transacylase, ACP-binding"/>
    <property type="match status" value="1"/>
</dbReference>
<dbReference type="InterPro" id="IPR016035">
    <property type="entry name" value="Acyl_Trfase/lysoPLipase"/>
</dbReference>
<dbReference type="AlphaFoldDB" id="A0AAJ7DUR7"/>
<name>A0AAJ7DUR7_9HYME</name>
<dbReference type="InterPro" id="IPR014043">
    <property type="entry name" value="Acyl_transferase_dom"/>
</dbReference>
<dbReference type="PANTHER" id="PTHR47170:SF2">
    <property type="entry name" value="MALONYL-COA:ACP TRANSACYLASE (MAT) DOMAIN-CONTAINING PROTEIN"/>
    <property type="match status" value="1"/>
</dbReference>
<sequence length="247" mass="27591">MSLAALEKLHDERPKAIESCVAVAGYSIGELTGLIFSGAMTYEEGLKLVAVRGAAMQQASEISSQGMLFCYCLPSSNVFQICKQAEKWAINIGASHPVCRIAIYLHTQGKIFGGCNEALNYIQKHSAELGLRRVQKLPVSGGFHTILMEPALKAFTQALDKVQLEFPNTSVYSNYNGNIYSFNQKLNRKYLIKQIISPVKWEQIIQKIFNRPIDLDFPRTFDIASHGTMKTILQMINAKAAQKCYVY</sequence>
<proteinExistence type="predicted"/>
<accession>A0AAJ7DUR7</accession>
<dbReference type="RefSeq" id="XP_011497159.1">
    <property type="nucleotide sequence ID" value="XM_011498857.1"/>
</dbReference>
<organism evidence="2 3">
    <name type="scientific">Ceratosolen solmsi marchali</name>
    <dbReference type="NCBI Taxonomy" id="326594"/>
    <lineage>
        <taxon>Eukaryota</taxon>
        <taxon>Metazoa</taxon>
        <taxon>Ecdysozoa</taxon>
        <taxon>Arthropoda</taxon>
        <taxon>Hexapoda</taxon>
        <taxon>Insecta</taxon>
        <taxon>Pterygota</taxon>
        <taxon>Neoptera</taxon>
        <taxon>Endopterygota</taxon>
        <taxon>Hymenoptera</taxon>
        <taxon>Apocrita</taxon>
        <taxon>Proctotrupomorpha</taxon>
        <taxon>Chalcidoidea</taxon>
        <taxon>Agaonidae</taxon>
        <taxon>Agaoninae</taxon>
        <taxon>Ceratosolen</taxon>
    </lineage>
</organism>
<dbReference type="InterPro" id="IPR052760">
    <property type="entry name" value="Mitochondrial_malonyltrans"/>
</dbReference>
<keyword evidence="2" id="KW-1185">Reference proteome</keyword>
<dbReference type="CTD" id="39910"/>
<dbReference type="PANTHER" id="PTHR47170">
    <property type="entry name" value="MALONYL-COA ACP TRANSACYLASE, ACP-BINDING"/>
    <property type="match status" value="1"/>
</dbReference>
<evidence type="ECO:0000313" key="3">
    <source>
        <dbReference type="RefSeq" id="XP_011497159.1"/>
    </source>
</evidence>